<dbReference type="PANTHER" id="PTHR30349:SF41">
    <property type="entry name" value="INTEGRASE_RECOMBINASE PROTEIN MJ0367-RELATED"/>
    <property type="match status" value="1"/>
</dbReference>
<comment type="caution">
    <text evidence="6">The sequence shown here is derived from an EMBL/GenBank/DDBJ whole genome shotgun (WGS) entry which is preliminary data.</text>
</comment>
<feature type="domain" description="Tyr recombinase" evidence="5">
    <location>
        <begin position="154"/>
        <end position="325"/>
    </location>
</feature>
<keyword evidence="7" id="KW-1185">Reference proteome</keyword>
<dbReference type="PANTHER" id="PTHR30349">
    <property type="entry name" value="PHAGE INTEGRASE-RELATED"/>
    <property type="match status" value="1"/>
</dbReference>
<dbReference type="Gene3D" id="1.10.443.10">
    <property type="entry name" value="Intergrase catalytic core"/>
    <property type="match status" value="1"/>
</dbReference>
<dbReference type="EMBL" id="QQNH01000017">
    <property type="protein sequence ID" value="RDE08385.1"/>
    <property type="molecule type" value="Genomic_DNA"/>
</dbReference>
<evidence type="ECO:0000259" key="5">
    <source>
        <dbReference type="PROSITE" id="PS51898"/>
    </source>
</evidence>
<keyword evidence="3" id="KW-0238">DNA-binding</keyword>
<protein>
    <submittedName>
        <fullName evidence="6">Site-specific integrase</fullName>
    </submittedName>
</protein>
<evidence type="ECO:0000313" key="6">
    <source>
        <dbReference type="EMBL" id="RDE08385.1"/>
    </source>
</evidence>
<evidence type="ECO:0000256" key="2">
    <source>
        <dbReference type="ARBA" id="ARBA00022908"/>
    </source>
</evidence>
<dbReference type="Proteomes" id="UP000253759">
    <property type="component" value="Unassembled WGS sequence"/>
</dbReference>
<keyword evidence="2" id="KW-0229">DNA integration</keyword>
<dbReference type="GO" id="GO:0015074">
    <property type="term" value="P:DNA integration"/>
    <property type="evidence" value="ECO:0007669"/>
    <property type="project" value="UniProtKB-KW"/>
</dbReference>
<dbReference type="AlphaFoldDB" id="A0A369W3D3"/>
<accession>A0A369W3D3</accession>
<dbReference type="Pfam" id="PF00589">
    <property type="entry name" value="Phage_integrase"/>
    <property type="match status" value="1"/>
</dbReference>
<evidence type="ECO:0000313" key="7">
    <source>
        <dbReference type="Proteomes" id="UP000253759"/>
    </source>
</evidence>
<evidence type="ECO:0000256" key="1">
    <source>
        <dbReference type="ARBA" id="ARBA00008857"/>
    </source>
</evidence>
<evidence type="ECO:0000256" key="4">
    <source>
        <dbReference type="ARBA" id="ARBA00023172"/>
    </source>
</evidence>
<name>A0A369W3D3_9HYPH</name>
<dbReference type="GO" id="GO:0003677">
    <property type="term" value="F:DNA binding"/>
    <property type="evidence" value="ECO:0007669"/>
    <property type="project" value="UniProtKB-KW"/>
</dbReference>
<keyword evidence="4" id="KW-0233">DNA recombination</keyword>
<sequence length="329" mass="37475">MSELRTKLYRGTWYAVWNDPSGATQRRSLRTKDREEAERRLIDLKVEMAAPPGSLVGEIVDAYLAEKEGRITDHERLKYGWEKAKWHFSYLRPDQITRDVCREYAEARRKEGEEARGRPTGDGTILKEINIIRQALNWRGVQGAVFEAPSQPPPRDRHLTRAEFAKLLASCGMSHIRLFMVLALSTAGRKSAILQLTWDRVDFDREQIRLAVVGERNRKGRALVPMTDRVKAELLEAKKGAVTPYVIEYAGSKVLNIKKGFAAAVKRAGLEDVTPHDLRHSAAVWMAEQGIPMDEIAQFLGHSDPRITYRVYARYSPKYLKKAATALEF</sequence>
<dbReference type="InterPro" id="IPR013762">
    <property type="entry name" value="Integrase-like_cat_sf"/>
</dbReference>
<reference evidence="7" key="1">
    <citation type="submission" date="2018-07" db="EMBL/GenBank/DDBJ databases">
        <authorList>
            <person name="Liu B.-T."/>
            <person name="Du Z."/>
        </authorList>
    </citation>
    <scope>NUCLEOTIDE SEQUENCE [LARGE SCALE GENOMIC DNA]</scope>
    <source>
        <strain evidence="7">XYN52</strain>
    </source>
</reference>
<proteinExistence type="inferred from homology"/>
<comment type="similarity">
    <text evidence="1">Belongs to the 'phage' integrase family.</text>
</comment>
<dbReference type="InterPro" id="IPR050090">
    <property type="entry name" value="Tyrosine_recombinase_XerCD"/>
</dbReference>
<dbReference type="InterPro" id="IPR011010">
    <property type="entry name" value="DNA_brk_join_enz"/>
</dbReference>
<gene>
    <name evidence="6" type="ORF">DVH29_11685</name>
</gene>
<dbReference type="GO" id="GO:0006310">
    <property type="term" value="P:DNA recombination"/>
    <property type="evidence" value="ECO:0007669"/>
    <property type="project" value="UniProtKB-KW"/>
</dbReference>
<dbReference type="PROSITE" id="PS51898">
    <property type="entry name" value="TYR_RECOMBINASE"/>
    <property type="match status" value="1"/>
</dbReference>
<organism evidence="6 7">
    <name type="scientific">Pelagibacterium lacus</name>
    <dbReference type="NCBI Taxonomy" id="2282655"/>
    <lineage>
        <taxon>Bacteria</taxon>
        <taxon>Pseudomonadati</taxon>
        <taxon>Pseudomonadota</taxon>
        <taxon>Alphaproteobacteria</taxon>
        <taxon>Hyphomicrobiales</taxon>
        <taxon>Devosiaceae</taxon>
        <taxon>Pelagibacterium</taxon>
    </lineage>
</organism>
<dbReference type="InterPro" id="IPR002104">
    <property type="entry name" value="Integrase_catalytic"/>
</dbReference>
<dbReference type="CDD" id="cd00796">
    <property type="entry name" value="INT_Rci_Hp1_C"/>
    <property type="match status" value="1"/>
</dbReference>
<evidence type="ECO:0000256" key="3">
    <source>
        <dbReference type="ARBA" id="ARBA00023125"/>
    </source>
</evidence>
<dbReference type="SUPFAM" id="SSF56349">
    <property type="entry name" value="DNA breaking-rejoining enzymes"/>
    <property type="match status" value="1"/>
</dbReference>
<dbReference type="RefSeq" id="WP_114646363.1">
    <property type="nucleotide sequence ID" value="NZ_QQNH01000017.1"/>
</dbReference>